<dbReference type="Gene3D" id="1.10.10.10">
    <property type="entry name" value="Winged helix-like DNA-binding domain superfamily/Winged helix DNA-binding domain"/>
    <property type="match status" value="1"/>
</dbReference>
<dbReference type="GO" id="GO:0006352">
    <property type="term" value="P:DNA-templated transcription initiation"/>
    <property type="evidence" value="ECO:0007669"/>
    <property type="project" value="InterPro"/>
</dbReference>
<evidence type="ECO:0000259" key="7">
    <source>
        <dbReference type="Pfam" id="PF08281"/>
    </source>
</evidence>
<keyword evidence="5" id="KW-0804">Transcription</keyword>
<keyword evidence="9" id="KW-1185">Reference proteome</keyword>
<reference evidence="9" key="1">
    <citation type="submission" date="2016-10" db="EMBL/GenBank/DDBJ databases">
        <authorList>
            <person name="Varghese N."/>
            <person name="Submissions S."/>
        </authorList>
    </citation>
    <scope>NUCLEOTIDE SEQUENCE [LARGE SCALE GENOMIC DNA]</scope>
    <source>
        <strain evidence="9">DSM 44718</strain>
    </source>
</reference>
<evidence type="ECO:0000256" key="5">
    <source>
        <dbReference type="ARBA" id="ARBA00023163"/>
    </source>
</evidence>
<proteinExistence type="inferred from homology"/>
<accession>A0A1H3U896</accession>
<dbReference type="CDD" id="cd06171">
    <property type="entry name" value="Sigma70_r4"/>
    <property type="match status" value="1"/>
</dbReference>
<keyword evidence="3" id="KW-0731">Sigma factor</keyword>
<evidence type="ECO:0000256" key="3">
    <source>
        <dbReference type="ARBA" id="ARBA00023082"/>
    </source>
</evidence>
<dbReference type="RefSeq" id="WP_239083564.1">
    <property type="nucleotide sequence ID" value="NZ_BOND01000006.1"/>
</dbReference>
<feature type="domain" description="RNA polymerase sigma-70 region 2" evidence="6">
    <location>
        <begin position="26"/>
        <end position="89"/>
    </location>
</feature>
<evidence type="ECO:0000259" key="6">
    <source>
        <dbReference type="Pfam" id="PF04542"/>
    </source>
</evidence>
<gene>
    <name evidence="8" type="ORF">SAMN05421684_6743</name>
</gene>
<dbReference type="Gene3D" id="1.10.1740.10">
    <property type="match status" value="1"/>
</dbReference>
<dbReference type="InterPro" id="IPR013325">
    <property type="entry name" value="RNA_pol_sigma_r2"/>
</dbReference>
<protein>
    <submittedName>
        <fullName evidence="8">RNA polymerase sigma-70 factor, ECF subfamily</fullName>
    </submittedName>
</protein>
<dbReference type="Proteomes" id="UP000199632">
    <property type="component" value="Unassembled WGS sequence"/>
</dbReference>
<dbReference type="GO" id="GO:0003677">
    <property type="term" value="F:DNA binding"/>
    <property type="evidence" value="ECO:0007669"/>
    <property type="project" value="UniProtKB-KW"/>
</dbReference>
<dbReference type="SUPFAM" id="SSF88659">
    <property type="entry name" value="Sigma3 and sigma4 domains of RNA polymerase sigma factors"/>
    <property type="match status" value="1"/>
</dbReference>
<dbReference type="AlphaFoldDB" id="A0A1H3U896"/>
<dbReference type="InterPro" id="IPR036388">
    <property type="entry name" value="WH-like_DNA-bd_sf"/>
</dbReference>
<feature type="domain" description="RNA polymerase sigma factor 70 region 4 type 2" evidence="7">
    <location>
        <begin position="111"/>
        <end position="163"/>
    </location>
</feature>
<dbReference type="Pfam" id="PF04542">
    <property type="entry name" value="Sigma70_r2"/>
    <property type="match status" value="1"/>
</dbReference>
<dbReference type="NCBIfam" id="TIGR02937">
    <property type="entry name" value="sigma70-ECF"/>
    <property type="match status" value="1"/>
</dbReference>
<dbReference type="GO" id="GO:0016987">
    <property type="term" value="F:sigma factor activity"/>
    <property type="evidence" value="ECO:0007669"/>
    <property type="project" value="UniProtKB-KW"/>
</dbReference>
<dbReference type="InterPro" id="IPR014284">
    <property type="entry name" value="RNA_pol_sigma-70_dom"/>
</dbReference>
<sequence length="176" mass="19727">METVVRVPKPGAGAAAGVSFDEFYGANVHRLMLQMYAYTADVGAAQDAVQEAFSRAWARWDRLATYDEPAAWIRRVAMNVASNRWRRVRAARAHARYHREEVVAEPSPDRVALARALRSLPEKHRRAIVLFHIADLAIAEIAVQEGVPESTVKSWLHRGRAALATLLTEDEEDDRA</sequence>
<name>A0A1H3U896_9ACTN</name>
<dbReference type="InterPro" id="IPR039425">
    <property type="entry name" value="RNA_pol_sigma-70-like"/>
</dbReference>
<dbReference type="InterPro" id="IPR013249">
    <property type="entry name" value="RNA_pol_sigma70_r4_t2"/>
</dbReference>
<organism evidence="8 9">
    <name type="scientific">Asanoa ishikariensis</name>
    <dbReference type="NCBI Taxonomy" id="137265"/>
    <lineage>
        <taxon>Bacteria</taxon>
        <taxon>Bacillati</taxon>
        <taxon>Actinomycetota</taxon>
        <taxon>Actinomycetes</taxon>
        <taxon>Micromonosporales</taxon>
        <taxon>Micromonosporaceae</taxon>
        <taxon>Asanoa</taxon>
    </lineage>
</organism>
<dbReference type="STRING" id="137265.SAMN05421684_6743"/>
<dbReference type="InterPro" id="IPR013324">
    <property type="entry name" value="RNA_pol_sigma_r3/r4-like"/>
</dbReference>
<evidence type="ECO:0000256" key="1">
    <source>
        <dbReference type="ARBA" id="ARBA00010641"/>
    </source>
</evidence>
<dbReference type="SUPFAM" id="SSF88946">
    <property type="entry name" value="Sigma2 domain of RNA polymerase sigma factors"/>
    <property type="match status" value="1"/>
</dbReference>
<evidence type="ECO:0000256" key="2">
    <source>
        <dbReference type="ARBA" id="ARBA00023015"/>
    </source>
</evidence>
<comment type="similarity">
    <text evidence="1">Belongs to the sigma-70 factor family. ECF subfamily.</text>
</comment>
<evidence type="ECO:0000313" key="9">
    <source>
        <dbReference type="Proteomes" id="UP000199632"/>
    </source>
</evidence>
<dbReference type="PANTHER" id="PTHR43133:SF50">
    <property type="entry name" value="ECF RNA POLYMERASE SIGMA FACTOR SIGM"/>
    <property type="match status" value="1"/>
</dbReference>
<dbReference type="EMBL" id="FNQB01000004">
    <property type="protein sequence ID" value="SDZ58654.1"/>
    <property type="molecule type" value="Genomic_DNA"/>
</dbReference>
<dbReference type="Pfam" id="PF08281">
    <property type="entry name" value="Sigma70_r4_2"/>
    <property type="match status" value="1"/>
</dbReference>
<dbReference type="InterPro" id="IPR007627">
    <property type="entry name" value="RNA_pol_sigma70_r2"/>
</dbReference>
<keyword evidence="4" id="KW-0238">DNA-binding</keyword>
<evidence type="ECO:0000313" key="8">
    <source>
        <dbReference type="EMBL" id="SDZ58654.1"/>
    </source>
</evidence>
<dbReference type="PANTHER" id="PTHR43133">
    <property type="entry name" value="RNA POLYMERASE ECF-TYPE SIGMA FACTO"/>
    <property type="match status" value="1"/>
</dbReference>
<keyword evidence="2" id="KW-0805">Transcription regulation</keyword>
<evidence type="ECO:0000256" key="4">
    <source>
        <dbReference type="ARBA" id="ARBA00023125"/>
    </source>
</evidence>